<dbReference type="Proteomes" id="UP001156905">
    <property type="component" value="Unassembled WGS sequence"/>
</dbReference>
<sequence length="846" mass="84289">MKPSKARHALGAFIVLLAAFGPSSALAQLATPPGFSVGTSGQSCSGSSIQYGWPDANGQILKCSSNVWSVVSQTAAAAGSTGQVQWNNSGALGASSNLYWDDTNIKLGIGTSSPSSTIGFNGEASRTIQPERAFIGTTGADLTIRAGGAQAGATNAAGGNLYLVGGTHTGSVASGGGVYFYTPSQGSSGTADYAPVIRGSFSGINGGFQINTNYLPPTDILTVGGNARLFNNVTSGTIAGINFSANNGGGNQTVFASYSAGATSKVAGAENGYLNLTIMESGTSTTAMQINDVGGVAIGSSYVASIGTNTAPSNGLIVQGNVGIGTQNPLYSLHVSGTSEVALFGDNASNSLQYVGFASGSGSVAGRAMVGYDSNTSNAFIQGGSTKGLEFNVNNSVAGSGQAMVIGTTGSVGIGTASPSQNLHIYSASAPYLKLEGGSAAQTIIGLINTAHSWKVINEASGDFDVYDATNSASRVYIVGSSGNVGIGTTVPVFSLDAVIAASTSAGSHDVARFGDGTNSVRAGFLANGSAVAASYIRADNSQPLYLATTSTITAGGGVTITNTNSNYVGIGTASPTNKLDVYGANGGGVAIGSGYAGTYTAPTNGLIVQGNVGIGTNNPTDTLTDYGNLTLDNAGSANSTISIKRGGTTYGQLYNLNGSTNFYIQAPGSGVLTLAAGAGSNAVVINGGNNVGIATTTIGSKLTVNGNMSVGSGYVSNSAPTDGMIVSGNVGMGTTVPLATLDVNGSLYSRAVSSSSTTINWASGNVQGTSQSCGAFSFSGMQDGGSYTLTVEGTTSGTCSFSNTDSPTLTFKMPSNHGATTASTMTIYHFTRRGTNVFVTWMPGY</sequence>
<evidence type="ECO:0008006" key="4">
    <source>
        <dbReference type="Google" id="ProtNLM"/>
    </source>
</evidence>
<feature type="signal peptide" evidence="1">
    <location>
        <begin position="1"/>
        <end position="27"/>
    </location>
</feature>
<gene>
    <name evidence="2" type="ORF">GCM10007857_64950</name>
</gene>
<organism evidence="2 3">
    <name type="scientific">Bradyrhizobium iriomotense</name>
    <dbReference type="NCBI Taxonomy" id="441950"/>
    <lineage>
        <taxon>Bacteria</taxon>
        <taxon>Pseudomonadati</taxon>
        <taxon>Pseudomonadota</taxon>
        <taxon>Alphaproteobacteria</taxon>
        <taxon>Hyphomicrobiales</taxon>
        <taxon>Nitrobacteraceae</taxon>
        <taxon>Bradyrhizobium</taxon>
    </lineage>
</organism>
<proteinExistence type="predicted"/>
<protein>
    <recommendedName>
        <fullName evidence="4">Autotransporter domain-containing protein</fullName>
    </recommendedName>
</protein>
<keyword evidence="1" id="KW-0732">Signal</keyword>
<evidence type="ECO:0000313" key="3">
    <source>
        <dbReference type="Proteomes" id="UP001156905"/>
    </source>
</evidence>
<evidence type="ECO:0000256" key="1">
    <source>
        <dbReference type="SAM" id="SignalP"/>
    </source>
</evidence>
<dbReference type="RefSeq" id="WP_284272154.1">
    <property type="nucleotide sequence ID" value="NZ_BSOW01000028.1"/>
</dbReference>
<dbReference type="EMBL" id="BSOW01000028">
    <property type="protein sequence ID" value="GLR89781.1"/>
    <property type="molecule type" value="Genomic_DNA"/>
</dbReference>
<reference evidence="3" key="1">
    <citation type="journal article" date="2019" name="Int. J. Syst. Evol. Microbiol.">
        <title>The Global Catalogue of Microorganisms (GCM) 10K type strain sequencing project: providing services to taxonomists for standard genome sequencing and annotation.</title>
        <authorList>
            <consortium name="The Broad Institute Genomics Platform"/>
            <consortium name="The Broad Institute Genome Sequencing Center for Infectious Disease"/>
            <person name="Wu L."/>
            <person name="Ma J."/>
        </authorList>
    </citation>
    <scope>NUCLEOTIDE SEQUENCE [LARGE SCALE GENOMIC DNA]</scope>
    <source>
        <strain evidence="3">NBRC 102520</strain>
    </source>
</reference>
<accession>A0ABQ6BAW1</accession>
<feature type="chain" id="PRO_5046693409" description="Autotransporter domain-containing protein" evidence="1">
    <location>
        <begin position="28"/>
        <end position="846"/>
    </location>
</feature>
<comment type="caution">
    <text evidence="2">The sequence shown here is derived from an EMBL/GenBank/DDBJ whole genome shotgun (WGS) entry which is preliminary data.</text>
</comment>
<evidence type="ECO:0000313" key="2">
    <source>
        <dbReference type="EMBL" id="GLR89781.1"/>
    </source>
</evidence>
<name>A0ABQ6BAW1_9BRAD</name>
<keyword evidence="3" id="KW-1185">Reference proteome</keyword>